<accession>A0ABN2W0R0</accession>
<reference evidence="2 3" key="1">
    <citation type="journal article" date="2019" name="Int. J. Syst. Evol. Microbiol.">
        <title>The Global Catalogue of Microorganisms (GCM) 10K type strain sequencing project: providing services to taxonomists for standard genome sequencing and annotation.</title>
        <authorList>
            <consortium name="The Broad Institute Genomics Platform"/>
            <consortium name="The Broad Institute Genome Sequencing Center for Infectious Disease"/>
            <person name="Wu L."/>
            <person name="Ma J."/>
        </authorList>
    </citation>
    <scope>NUCLEOTIDE SEQUENCE [LARGE SCALE GENOMIC DNA]</scope>
    <source>
        <strain evidence="2 3">JCM 15478</strain>
    </source>
</reference>
<evidence type="ECO:0000259" key="1">
    <source>
        <dbReference type="Pfam" id="PF05239"/>
    </source>
</evidence>
<organism evidence="2 3">
    <name type="scientific">Streptomyces albiaxialis</name>
    <dbReference type="NCBI Taxonomy" id="329523"/>
    <lineage>
        <taxon>Bacteria</taxon>
        <taxon>Bacillati</taxon>
        <taxon>Actinomycetota</taxon>
        <taxon>Actinomycetes</taxon>
        <taxon>Kitasatosporales</taxon>
        <taxon>Streptomycetaceae</taxon>
        <taxon>Streptomyces</taxon>
    </lineage>
</organism>
<dbReference type="SUPFAM" id="SSF50346">
    <property type="entry name" value="PRC-barrel domain"/>
    <property type="match status" value="1"/>
</dbReference>
<feature type="domain" description="PRC-barrel" evidence="1">
    <location>
        <begin position="7"/>
        <end position="59"/>
    </location>
</feature>
<dbReference type="Gene3D" id="3.90.50.10">
    <property type="entry name" value="Photosynthetic Reaction Center, subunit H, domain 2"/>
    <property type="match status" value="1"/>
</dbReference>
<proteinExistence type="predicted"/>
<protein>
    <submittedName>
        <fullName evidence="2">PRC-barrel domain-containing protein</fullName>
    </submittedName>
</protein>
<dbReference type="InterPro" id="IPR027275">
    <property type="entry name" value="PRC-brl_dom"/>
</dbReference>
<keyword evidence="3" id="KW-1185">Reference proteome</keyword>
<sequence length="118" mass="13267">MIQTADIREWRTHDVVDPGGHKIGTLEAVYVDTRTDEPSMVTVQVGMPTRHRLVFVPLEGATVAPEQLRVAYDRALVKKAPSIDTDGVLPAEDEKSVFEHYDLDYEPGPDGRRQLARR</sequence>
<gene>
    <name evidence="2" type="ORF">GCM10009801_36880</name>
</gene>
<name>A0ABN2W0R0_9ACTN</name>
<dbReference type="Proteomes" id="UP001500016">
    <property type="component" value="Unassembled WGS sequence"/>
</dbReference>
<evidence type="ECO:0000313" key="2">
    <source>
        <dbReference type="EMBL" id="GAA2079362.1"/>
    </source>
</evidence>
<dbReference type="InterPro" id="IPR014747">
    <property type="entry name" value="Bac_photo_RC_H_C"/>
</dbReference>
<evidence type="ECO:0000313" key="3">
    <source>
        <dbReference type="Proteomes" id="UP001500016"/>
    </source>
</evidence>
<dbReference type="RefSeq" id="WP_344529439.1">
    <property type="nucleotide sequence ID" value="NZ_BAAAPE010000009.1"/>
</dbReference>
<comment type="caution">
    <text evidence="2">The sequence shown here is derived from an EMBL/GenBank/DDBJ whole genome shotgun (WGS) entry which is preliminary data.</text>
</comment>
<dbReference type="InterPro" id="IPR011033">
    <property type="entry name" value="PRC_barrel-like_sf"/>
</dbReference>
<dbReference type="Pfam" id="PF05239">
    <property type="entry name" value="PRC"/>
    <property type="match status" value="1"/>
</dbReference>
<dbReference type="EMBL" id="BAAAPE010000009">
    <property type="protein sequence ID" value="GAA2079362.1"/>
    <property type="molecule type" value="Genomic_DNA"/>
</dbReference>